<dbReference type="PANTHER" id="PTHR11782">
    <property type="entry name" value="ADENOSINE/GUANOSINE DIPHOSPHATASE"/>
    <property type="match status" value="1"/>
</dbReference>
<evidence type="ECO:0000256" key="3">
    <source>
        <dbReference type="PIRSR" id="PIRSR600407-1"/>
    </source>
</evidence>
<evidence type="ECO:0000256" key="1">
    <source>
        <dbReference type="ARBA" id="ARBA00009283"/>
    </source>
</evidence>
<dbReference type="PANTHER" id="PTHR11782:SF83">
    <property type="entry name" value="GUANOSINE-DIPHOSPHATASE"/>
    <property type="match status" value="1"/>
</dbReference>
<protein>
    <submittedName>
        <fullName evidence="5">Ectonucleoside triphosphate diphosphohydrolase 5/6</fullName>
    </submittedName>
</protein>
<comment type="caution">
    <text evidence="5">The sequence shown here is derived from an EMBL/GenBank/DDBJ whole genome shotgun (WGS) entry which is preliminary data.</text>
</comment>
<dbReference type="GO" id="GO:0017110">
    <property type="term" value="F:nucleoside diphosphate phosphatase activity"/>
    <property type="evidence" value="ECO:0007669"/>
    <property type="project" value="TreeGrafter"/>
</dbReference>
<dbReference type="EMBL" id="ATMH01009614">
    <property type="protein sequence ID" value="EPY19105.1"/>
    <property type="molecule type" value="Genomic_DNA"/>
</dbReference>
<keyword evidence="6" id="KW-1185">Reference proteome</keyword>
<feature type="active site" description="Proton acceptor" evidence="3">
    <location>
        <position position="40"/>
    </location>
</feature>
<evidence type="ECO:0000256" key="2">
    <source>
        <dbReference type="ARBA" id="ARBA00022801"/>
    </source>
</evidence>
<reference evidence="5 6" key="1">
    <citation type="journal article" date="2013" name="PLoS ONE">
        <title>Predicting the Proteins of Angomonas deanei, Strigomonas culicis and Their Respective Endosymbionts Reveals New Aspects of the Trypanosomatidae Family.</title>
        <authorList>
            <person name="Motta M.C."/>
            <person name="Martins A.C."/>
            <person name="de Souza S.S."/>
            <person name="Catta-Preta C.M."/>
            <person name="Silva R."/>
            <person name="Klein C.C."/>
            <person name="de Almeida L.G."/>
            <person name="de Lima Cunha O."/>
            <person name="Ciapina L.P."/>
            <person name="Brocchi M."/>
            <person name="Colabardini A.C."/>
            <person name="de Araujo Lima B."/>
            <person name="Machado C.R."/>
            <person name="de Almeida Soares C.M."/>
            <person name="Probst C.M."/>
            <person name="de Menezes C.B."/>
            <person name="Thompson C.E."/>
            <person name="Bartholomeu D.C."/>
            <person name="Gradia D.F."/>
            <person name="Pavoni D.P."/>
            <person name="Grisard E.C."/>
            <person name="Fantinatti-Garboggini F."/>
            <person name="Marchini F.K."/>
            <person name="Rodrigues-Luiz G.F."/>
            <person name="Wagner G."/>
            <person name="Goldman G.H."/>
            <person name="Fietto J.L."/>
            <person name="Elias M.C."/>
            <person name="Goldman M.H."/>
            <person name="Sagot M.F."/>
            <person name="Pereira M."/>
            <person name="Stoco P.H."/>
            <person name="de Mendonca-Neto R.P."/>
            <person name="Teixeira S.M."/>
            <person name="Maciel T.E."/>
            <person name="de Oliveira Mendes T.A."/>
            <person name="Urmenyi T.P."/>
            <person name="de Souza W."/>
            <person name="Schenkman S."/>
            <person name="de Vasconcelos A.T."/>
        </authorList>
    </citation>
    <scope>NUCLEOTIDE SEQUENCE [LARGE SCALE GENOMIC DNA]</scope>
</reference>
<accession>S9V847</accession>
<dbReference type="Gene3D" id="3.30.420.150">
    <property type="entry name" value="Exopolyphosphatase. Domain 2"/>
    <property type="match status" value="1"/>
</dbReference>
<name>S9V847_9TRYP</name>
<dbReference type="Pfam" id="PF01150">
    <property type="entry name" value="GDA1_CD39"/>
    <property type="match status" value="1"/>
</dbReference>
<dbReference type="GO" id="GO:0009134">
    <property type="term" value="P:nucleoside diphosphate catabolic process"/>
    <property type="evidence" value="ECO:0007669"/>
    <property type="project" value="TreeGrafter"/>
</dbReference>
<evidence type="ECO:0000256" key="4">
    <source>
        <dbReference type="PIRSR" id="PIRSR600407-2"/>
    </source>
</evidence>
<keyword evidence="2 5" id="KW-0378">Hydrolase</keyword>
<evidence type="ECO:0000313" key="6">
    <source>
        <dbReference type="Proteomes" id="UP000015354"/>
    </source>
</evidence>
<comment type="similarity">
    <text evidence="1">Belongs to the GDA1/CD39 NTPase family.</text>
</comment>
<dbReference type="AlphaFoldDB" id="S9V847"/>
<dbReference type="Proteomes" id="UP000015354">
    <property type="component" value="Unassembled WGS sequence"/>
</dbReference>
<organism evidence="5 6">
    <name type="scientific">Strigomonas culicis</name>
    <dbReference type="NCBI Taxonomy" id="28005"/>
    <lineage>
        <taxon>Eukaryota</taxon>
        <taxon>Discoba</taxon>
        <taxon>Euglenozoa</taxon>
        <taxon>Kinetoplastea</taxon>
        <taxon>Metakinetoplastina</taxon>
        <taxon>Trypanosomatida</taxon>
        <taxon>Trypanosomatidae</taxon>
        <taxon>Strigomonadinae</taxon>
        <taxon>Strigomonas</taxon>
    </lineage>
</organism>
<feature type="binding site" evidence="4">
    <location>
        <begin position="79"/>
        <end position="83"/>
    </location>
    <ligand>
        <name>ATP</name>
        <dbReference type="ChEBI" id="CHEBI:30616"/>
    </ligand>
</feature>
<dbReference type="PROSITE" id="PS01238">
    <property type="entry name" value="GDA1_CD39_NTPASE"/>
    <property type="match status" value="1"/>
</dbReference>
<dbReference type="GO" id="GO:0016020">
    <property type="term" value="C:membrane"/>
    <property type="evidence" value="ECO:0007669"/>
    <property type="project" value="TreeGrafter"/>
</dbReference>
<keyword evidence="4" id="KW-0547">Nucleotide-binding</keyword>
<keyword evidence="4" id="KW-0067">ATP-binding</keyword>
<dbReference type="GO" id="GO:0005524">
    <property type="term" value="F:ATP binding"/>
    <property type="evidence" value="ECO:0007669"/>
    <property type="project" value="UniProtKB-KW"/>
</dbReference>
<proteinExistence type="inferred from homology"/>
<sequence length="424" mass="45801">MRLLPSSQQYALLDVISNVLEKDFPLYEHGGVDIISGDAEGLYSWVALNYLLDRLPLHATTVARTTPTQRSVMSVDMGGASSQVVFEIGEREGSWLPFSYSTRLLLPHYPPTDSTTSMNKYKTIAQLQRQYQKKYYLYQHSYLNYGLNAARRVLLGHVRMRWRPPRTRRRKSASSSAFLGTSTAATTTANERFAACARYWGIYLFGQSDSGAASEKRRQTAACSYTSCGIGGIPQPHFQGTAGAQSESGAGNPRDVYVFSFFNDVLRTRYVKALGTRLPTTTTSTTKAATSSSATAAAAADDVKRVSVATYKMLGQRACGMGSATLEDHLALLSPAAPAAAATTTTTVAPASDDGPAKTEGTTTAAPAVELDVRCLDLSYLYSFLHVGLGLSDDTTVFVPKLVQGLGIAWPLGASLLDTYNVQE</sequence>
<gene>
    <name evidence="5" type="ORF">STCU_09614</name>
</gene>
<dbReference type="InterPro" id="IPR000407">
    <property type="entry name" value="GDA1_CD39_NTPase"/>
</dbReference>
<evidence type="ECO:0000313" key="5">
    <source>
        <dbReference type="EMBL" id="EPY19105.1"/>
    </source>
</evidence>
<dbReference type="OrthoDB" id="6372431at2759"/>